<evidence type="ECO:0000313" key="1">
    <source>
        <dbReference type="Proteomes" id="UP000887580"/>
    </source>
</evidence>
<sequence length="61" mass="6843">MALQLSLYQYAAIGTLLLAVYFTLSIYSSILYTMALAAGYFLAPFLLKQENIDAFQDILLE</sequence>
<dbReference type="WBParaSite" id="PS1159_v2.g1993.t1">
    <property type="protein sequence ID" value="PS1159_v2.g1993.t1"/>
    <property type="gene ID" value="PS1159_v2.g1993"/>
</dbReference>
<evidence type="ECO:0000313" key="2">
    <source>
        <dbReference type="WBParaSite" id="PS1159_v2.g1993.t1"/>
    </source>
</evidence>
<proteinExistence type="predicted"/>
<accession>A0AC35FQH7</accession>
<organism evidence="1 2">
    <name type="scientific">Panagrolaimus sp. PS1159</name>
    <dbReference type="NCBI Taxonomy" id="55785"/>
    <lineage>
        <taxon>Eukaryota</taxon>
        <taxon>Metazoa</taxon>
        <taxon>Ecdysozoa</taxon>
        <taxon>Nematoda</taxon>
        <taxon>Chromadorea</taxon>
        <taxon>Rhabditida</taxon>
        <taxon>Tylenchina</taxon>
        <taxon>Panagrolaimomorpha</taxon>
        <taxon>Panagrolaimoidea</taxon>
        <taxon>Panagrolaimidae</taxon>
        <taxon>Panagrolaimus</taxon>
    </lineage>
</organism>
<name>A0AC35FQH7_9BILA</name>
<protein>
    <submittedName>
        <fullName evidence="2">Uncharacterized protein</fullName>
    </submittedName>
</protein>
<dbReference type="Proteomes" id="UP000887580">
    <property type="component" value="Unplaced"/>
</dbReference>
<reference evidence="2" key="1">
    <citation type="submission" date="2022-11" db="UniProtKB">
        <authorList>
            <consortium name="WormBaseParasite"/>
        </authorList>
    </citation>
    <scope>IDENTIFICATION</scope>
</reference>